<proteinExistence type="inferred from homology"/>
<keyword evidence="7" id="KW-0132">Cell division</keyword>
<sequence length="603" mass="63664">MPTTRPTPSSEVAARRGQPHFRLRVGFVLIAMVLSVFAGRLVQLQGIDPKAYAEMAAAEGVDEMVLPAERGAILDRNGEPLAESADGLMVVADPALVNTDDEGREVDRAPEVAKFLSNKLDVDYFTILQRLRTESRFQYVARGVPAATATKVVDRAEELGFSGLSTWRDPVREYPADDVAANLVGFLGTPLADGTPQPLAGFERTFDELLSGTDGSARYSVAAGNKLPLGESTVVEAQDGEDLTLTIDRELQWYAQRVVRQTVQQSRGDSGLAVVMDSRTGEVLALADHPTFDANAPLASDEADLGSRAMSDVYEPGSVSKVLTMAGLLDAGKVTPRTRLTVPGSLARQDRTIGDWFPHDTIRLTLAGVLAKSSNIGTVLASDKFEDGQMRRYLAAFGLGSATGAGVRGESAGILPDPSLWTSQAQDRIAFGQSVSVNALQMAAAINTVANGGVRIDPSLVRGSATTDAGEQVGTDQATTTQVISAEAARKTALMMERVVDPEAGVAPGAQVPGYRVAGKTGTAQRVGEECRCYDGTFTVSFAGFAPADDPRFTVYVVVQNPRNGGGGGSVAGPAFAKITGYALRRYAVPPTGTPASDLPVEW</sequence>
<evidence type="ECO:0000313" key="8">
    <source>
        <dbReference type="Proteomes" id="UP000516957"/>
    </source>
</evidence>
<dbReference type="SUPFAM" id="SSF56601">
    <property type="entry name" value="beta-lactamase/transpeptidase-like"/>
    <property type="match status" value="1"/>
</dbReference>
<evidence type="ECO:0000256" key="3">
    <source>
        <dbReference type="ARBA" id="ARBA00023136"/>
    </source>
</evidence>
<name>A0A7Y9F2P3_9ACTN</name>
<keyword evidence="4" id="KW-1133">Transmembrane helix</keyword>
<comment type="subcellular location">
    <subcellularLocation>
        <location evidence="1">Membrane</location>
    </subcellularLocation>
</comment>
<evidence type="ECO:0000256" key="1">
    <source>
        <dbReference type="ARBA" id="ARBA00004370"/>
    </source>
</evidence>
<protein>
    <submittedName>
        <fullName evidence="7">Cell division protein FtsI (Penicillin-binding protein 3)</fullName>
    </submittedName>
</protein>
<dbReference type="RefSeq" id="WP_258016944.1">
    <property type="nucleotide sequence ID" value="NZ_CP059163.1"/>
</dbReference>
<dbReference type="AlphaFoldDB" id="A0A7Y9F2P3"/>
<dbReference type="GO" id="GO:0008658">
    <property type="term" value="F:penicillin binding"/>
    <property type="evidence" value="ECO:0007669"/>
    <property type="project" value="InterPro"/>
</dbReference>
<evidence type="ECO:0000259" key="5">
    <source>
        <dbReference type="Pfam" id="PF00905"/>
    </source>
</evidence>
<dbReference type="Proteomes" id="UP000516957">
    <property type="component" value="Unassembled WGS sequence"/>
</dbReference>
<dbReference type="GO" id="GO:0071555">
    <property type="term" value="P:cell wall organization"/>
    <property type="evidence" value="ECO:0007669"/>
    <property type="project" value="TreeGrafter"/>
</dbReference>
<dbReference type="SUPFAM" id="SSF56519">
    <property type="entry name" value="Penicillin binding protein dimerisation domain"/>
    <property type="match status" value="1"/>
</dbReference>
<reference evidence="7 8" key="1">
    <citation type="submission" date="2020-07" db="EMBL/GenBank/DDBJ databases">
        <title>Sequencing the genomes of 1000 actinobacteria strains.</title>
        <authorList>
            <person name="Klenk H.-P."/>
        </authorList>
    </citation>
    <scope>NUCLEOTIDE SEQUENCE [LARGE SCALE GENOMIC DNA]</scope>
    <source>
        <strain evidence="7 8">DSM 18965</strain>
    </source>
</reference>
<accession>A0A7Y9F2P3</accession>
<organism evidence="7 8">
    <name type="scientific">Nocardioides marinisabuli</name>
    <dbReference type="NCBI Taxonomy" id="419476"/>
    <lineage>
        <taxon>Bacteria</taxon>
        <taxon>Bacillati</taxon>
        <taxon>Actinomycetota</taxon>
        <taxon>Actinomycetes</taxon>
        <taxon>Propionibacteriales</taxon>
        <taxon>Nocardioidaceae</taxon>
        <taxon>Nocardioides</taxon>
    </lineage>
</organism>
<dbReference type="Pfam" id="PF00905">
    <property type="entry name" value="Transpeptidase"/>
    <property type="match status" value="1"/>
</dbReference>
<evidence type="ECO:0000313" key="7">
    <source>
        <dbReference type="EMBL" id="NYD58515.1"/>
    </source>
</evidence>
<gene>
    <name evidence="7" type="ORF">BKA08_002753</name>
</gene>
<evidence type="ECO:0000256" key="4">
    <source>
        <dbReference type="SAM" id="Phobius"/>
    </source>
</evidence>
<dbReference type="InterPro" id="IPR036138">
    <property type="entry name" value="PBP_dimer_sf"/>
</dbReference>
<feature type="transmembrane region" description="Helical" evidence="4">
    <location>
        <begin position="21"/>
        <end position="42"/>
    </location>
</feature>
<comment type="caution">
    <text evidence="7">The sequence shown here is derived from an EMBL/GenBank/DDBJ whole genome shotgun (WGS) entry which is preliminary data.</text>
</comment>
<dbReference type="PANTHER" id="PTHR30627">
    <property type="entry name" value="PEPTIDOGLYCAN D,D-TRANSPEPTIDASE"/>
    <property type="match status" value="1"/>
</dbReference>
<dbReference type="EMBL" id="JACCBE010000001">
    <property type="protein sequence ID" value="NYD58515.1"/>
    <property type="molecule type" value="Genomic_DNA"/>
</dbReference>
<keyword evidence="7" id="KW-0131">Cell cycle</keyword>
<dbReference type="Pfam" id="PF03717">
    <property type="entry name" value="PBP_dimer"/>
    <property type="match status" value="1"/>
</dbReference>
<feature type="domain" description="Penicillin-binding protein dimerisation" evidence="6">
    <location>
        <begin position="66"/>
        <end position="226"/>
    </location>
</feature>
<dbReference type="GO" id="GO:0005886">
    <property type="term" value="C:plasma membrane"/>
    <property type="evidence" value="ECO:0007669"/>
    <property type="project" value="TreeGrafter"/>
</dbReference>
<feature type="domain" description="Penicillin-binding protein transpeptidase" evidence="5">
    <location>
        <begin position="271"/>
        <end position="580"/>
    </location>
</feature>
<dbReference type="PANTHER" id="PTHR30627:SF1">
    <property type="entry name" value="PEPTIDOGLYCAN D,D-TRANSPEPTIDASE FTSI"/>
    <property type="match status" value="1"/>
</dbReference>
<keyword evidence="3 4" id="KW-0472">Membrane</keyword>
<evidence type="ECO:0000259" key="6">
    <source>
        <dbReference type="Pfam" id="PF03717"/>
    </source>
</evidence>
<dbReference type="InterPro" id="IPR005311">
    <property type="entry name" value="PBP_dimer"/>
</dbReference>
<dbReference type="Gene3D" id="3.90.1310.10">
    <property type="entry name" value="Penicillin-binding protein 2a (Domain 2)"/>
    <property type="match status" value="1"/>
</dbReference>
<keyword evidence="8" id="KW-1185">Reference proteome</keyword>
<dbReference type="InterPro" id="IPR012338">
    <property type="entry name" value="Beta-lactam/transpept-like"/>
</dbReference>
<dbReference type="InterPro" id="IPR050515">
    <property type="entry name" value="Beta-lactam/transpept"/>
</dbReference>
<comment type="similarity">
    <text evidence="2">Belongs to the transpeptidase family.</text>
</comment>
<dbReference type="Gene3D" id="3.40.710.10">
    <property type="entry name" value="DD-peptidase/beta-lactamase superfamily"/>
    <property type="match status" value="1"/>
</dbReference>
<evidence type="ECO:0000256" key="2">
    <source>
        <dbReference type="ARBA" id="ARBA00007171"/>
    </source>
</evidence>
<keyword evidence="4" id="KW-0812">Transmembrane</keyword>
<dbReference type="InterPro" id="IPR001460">
    <property type="entry name" value="PCN-bd_Tpept"/>
</dbReference>
<dbReference type="GO" id="GO:0051301">
    <property type="term" value="P:cell division"/>
    <property type="evidence" value="ECO:0007669"/>
    <property type="project" value="UniProtKB-KW"/>
</dbReference>
<dbReference type="Gene3D" id="3.30.450.330">
    <property type="match status" value="1"/>
</dbReference>